<feature type="transmembrane region" description="Helical" evidence="12">
    <location>
        <begin position="455"/>
        <end position="474"/>
    </location>
</feature>
<dbReference type="Gene3D" id="1.20.1640.10">
    <property type="entry name" value="Multidrug efflux transporter AcrB transmembrane domain"/>
    <property type="match status" value="2"/>
</dbReference>
<feature type="domain" description="Protein export membrane protein SecD/SecF C-terminal" evidence="14">
    <location>
        <begin position="240"/>
        <end position="405"/>
    </location>
</feature>
<proteinExistence type="inferred from homology"/>
<comment type="function">
    <text evidence="9 12">Part of the Sec protein translocase complex. Interacts with the SecYEG preprotein conducting channel. SecDF uses the proton motive force (PMF) to complete protein translocation after the ATP-dependent function of SecA.</text>
</comment>
<evidence type="ECO:0000313" key="17">
    <source>
        <dbReference type="Proteomes" id="UP000075288"/>
    </source>
</evidence>
<keyword evidence="6 12" id="KW-1133">Transmembrane helix</keyword>
<feature type="transmembrane region" description="Helical" evidence="12">
    <location>
        <begin position="353"/>
        <end position="374"/>
    </location>
</feature>
<comment type="subunit">
    <text evidence="13">Forms a complex with SecD. Part of the essential Sec protein translocation apparatus which comprises SecA, SecYEG and auxiliary proteins SecDF. Other proteins may also be involved.</text>
</comment>
<comment type="caution">
    <text evidence="16">The sequence shown here is derived from an EMBL/GenBank/DDBJ whole genome shotgun (WGS) entry which is preliminary data.</text>
</comment>
<dbReference type="AlphaFoldDB" id="A0A150JQ17"/>
<evidence type="ECO:0000259" key="15">
    <source>
        <dbReference type="Pfam" id="PF21760"/>
    </source>
</evidence>
<organism evidence="16 17">
    <name type="scientific">Heyndrickxia coagulans</name>
    <name type="common">Weizmannia coagulans</name>
    <dbReference type="NCBI Taxonomy" id="1398"/>
    <lineage>
        <taxon>Bacteria</taxon>
        <taxon>Bacillati</taxon>
        <taxon>Bacillota</taxon>
        <taxon>Bacilli</taxon>
        <taxon>Bacillales</taxon>
        <taxon>Bacillaceae</taxon>
        <taxon>Heyndrickxia</taxon>
    </lineage>
</organism>
<evidence type="ECO:0000256" key="1">
    <source>
        <dbReference type="ARBA" id="ARBA00004651"/>
    </source>
</evidence>
<dbReference type="InterPro" id="IPR048631">
    <property type="entry name" value="SecD_1st"/>
</dbReference>
<dbReference type="HAMAP" id="MF_01463_B">
    <property type="entry name" value="SecD_B"/>
    <property type="match status" value="1"/>
</dbReference>
<comment type="similarity">
    <text evidence="12">Belongs to the SecD/SecF family. SecD subfamily.</text>
</comment>
<dbReference type="SUPFAM" id="SSF82866">
    <property type="entry name" value="Multidrug efflux transporter AcrB transmembrane domain"/>
    <property type="match status" value="2"/>
</dbReference>
<keyword evidence="7 12" id="KW-0811">Translocation</keyword>
<dbReference type="InterPro" id="IPR022645">
    <property type="entry name" value="SecD/SecF_bac"/>
</dbReference>
<dbReference type="GO" id="GO:0006605">
    <property type="term" value="P:protein targeting"/>
    <property type="evidence" value="ECO:0007669"/>
    <property type="project" value="UniProtKB-UniRule"/>
</dbReference>
<evidence type="ECO:0000313" key="16">
    <source>
        <dbReference type="EMBL" id="KYC59332.1"/>
    </source>
</evidence>
<comment type="similarity">
    <text evidence="11">In the N-terminal section; belongs to the SecD/SecF family. SecD subfamily.</text>
</comment>
<evidence type="ECO:0000256" key="6">
    <source>
        <dbReference type="ARBA" id="ARBA00022989"/>
    </source>
</evidence>
<feature type="transmembrane region" description="Helical" evidence="12">
    <location>
        <begin position="259"/>
        <end position="277"/>
    </location>
</feature>
<feature type="transmembrane region" description="Helical" evidence="12">
    <location>
        <begin position="567"/>
        <end position="588"/>
    </location>
</feature>
<dbReference type="Proteomes" id="UP000075288">
    <property type="component" value="Unassembled WGS sequence"/>
</dbReference>
<dbReference type="HAMAP" id="MF_01464_B">
    <property type="entry name" value="SecF_B"/>
    <property type="match status" value="1"/>
</dbReference>
<dbReference type="InterPro" id="IPR005791">
    <property type="entry name" value="SecD"/>
</dbReference>
<dbReference type="RefSeq" id="WP_061567009.1">
    <property type="nucleotide sequence ID" value="NZ_LQYG01000113.1"/>
</dbReference>
<comment type="subunit">
    <text evidence="12">Forms a complex with SecF. Part of the essential Sec protein translocation apparatus which comprises SecA, SecYEG and auxiliary proteins SecDF. Other proteins may also be involved.</text>
</comment>
<dbReference type="Pfam" id="PF21760">
    <property type="entry name" value="SecD_1st"/>
    <property type="match status" value="1"/>
</dbReference>
<dbReference type="NCBIfam" id="TIGR00916">
    <property type="entry name" value="2A0604s01"/>
    <property type="match status" value="2"/>
</dbReference>
<dbReference type="InterPro" id="IPR048634">
    <property type="entry name" value="SecD_SecF_C"/>
</dbReference>
<comment type="subcellular location">
    <subcellularLocation>
        <location evidence="1 12">Cell membrane</location>
        <topology evidence="1 12">Multi-pass membrane protein</topology>
    </subcellularLocation>
</comment>
<dbReference type="InterPro" id="IPR022646">
    <property type="entry name" value="SecD/SecF_CS"/>
</dbReference>
<evidence type="ECO:0000256" key="11">
    <source>
        <dbReference type="ARBA" id="ARBA00061053"/>
    </source>
</evidence>
<name>A0A150JQ17_HEYCO</name>
<dbReference type="NCBIfam" id="TIGR01129">
    <property type="entry name" value="secD"/>
    <property type="match status" value="1"/>
</dbReference>
<evidence type="ECO:0000256" key="3">
    <source>
        <dbReference type="ARBA" id="ARBA00022475"/>
    </source>
</evidence>
<dbReference type="FunFam" id="1.20.1640.10:FF:000004">
    <property type="entry name" value="Protein translocase subunit SecD"/>
    <property type="match status" value="1"/>
</dbReference>
<reference evidence="16 17" key="1">
    <citation type="submission" date="2016-01" db="EMBL/GenBank/DDBJ databases">
        <title>Genome Sequences of Twelve Sporeforming Bacillus Species Isolated from Foods.</title>
        <authorList>
            <person name="Berendsen E.M."/>
            <person name="Wells-Bennik M.H."/>
            <person name="Krawcyk A.O."/>
            <person name="De Jong A."/>
            <person name="Holsappel S."/>
            <person name="Eijlander R.T."/>
            <person name="Kuipers O.P."/>
        </authorList>
    </citation>
    <scope>NUCLEOTIDE SEQUENCE [LARGE SCALE GENOMIC DNA]</scope>
    <source>
        <strain evidence="16 17">B4098</strain>
    </source>
</reference>
<feature type="transmembrane region" description="Helical" evidence="12">
    <location>
        <begin position="595"/>
        <end position="616"/>
    </location>
</feature>
<comment type="caution">
    <text evidence="12">Lacks conserved residue(s) required for the propagation of feature annotation.</text>
</comment>
<protein>
    <recommendedName>
        <fullName evidence="12 13">Multifunctional fusion protein</fullName>
    </recommendedName>
    <domain>
        <recommendedName>
            <fullName evidence="12">Protein translocase subunit SecD</fullName>
        </recommendedName>
    </domain>
    <domain>
        <recommendedName>
            <fullName evidence="13">Protein-export membrane protein SecF</fullName>
        </recommendedName>
    </domain>
</protein>
<sequence length="754" mass="83525">MVKRSRIVAFFLIVLLFAGLIGGTTDKVVKKINLGLDLRGGFEVLYKVEPVKKGQKIDKAALADTAAALDRRVNALGVSEPQISVEGNNRIRVQLAGVKDQNEARKMLSTTANLTFRDVNDKVMMDGTDLVQGKAKQSFDQNGKPNVVLQLKSRKKFANVTKKILAMAPNNQLVIWMDFQKGDSYKKEVTKKNPKFLSNPSVNSVLNTDQVEITGNFTVKEASNLADLLNAGALPVKLHEIYSTSVGASFGQEALHDTILAGIIGVAAIFLFMIGYYRLPGFVACITLSVYIFLILLVYRLMGAVLTLPGIAALVLGVGMAVDANIITYERIKEELRVGKSVKSAFRAGNKSSFVAIFDSNITTILAAIILFYFGTSSIRGFATTLIISILLSFLTAVYGSRWLLGLWVNSNFLKKRPHWFGVKKSAIHDIAENVDTHDLKTKFDWYDFVKHRNIFFAISAVLIIGGFILLSIFKLNLSIDFSSGTRIEVSSNHALSQQEIQRDLDHLHLKSEDIVMQGANRHHAVIRVKGSFSDKEKSTKINQYFTEKYGKSPSISSVSPTVGKELALSAMYSLLLAAVGIIIYVAFRFEWRMGVASIVALFHDAFFMIAFFSITRLEVDVTFIAAVLTIVGYSINDTIVTFDRIRDNLNRRRKIKTAKEIHDIVNAGIRQTLARSVNTVLTVLMTSVALAIFGSESIRNFSIALIVGLITGTYSSVFIAAQIWFVLKKRQLKKHGSILIQKARRTRADEPQV</sequence>
<dbReference type="GO" id="GO:0065002">
    <property type="term" value="P:intracellular protein transmembrane transport"/>
    <property type="evidence" value="ECO:0007669"/>
    <property type="project" value="UniProtKB-UniRule"/>
</dbReference>
<dbReference type="GO" id="GO:0015450">
    <property type="term" value="F:protein-transporting ATPase activity"/>
    <property type="evidence" value="ECO:0007669"/>
    <property type="project" value="InterPro"/>
</dbReference>
<dbReference type="PANTHER" id="PTHR30081:SF1">
    <property type="entry name" value="PROTEIN TRANSLOCASE SUBUNIT SECD"/>
    <property type="match status" value="1"/>
</dbReference>
<keyword evidence="2 12" id="KW-0813">Transport</keyword>
<keyword evidence="5 12" id="KW-0653">Protein transport</keyword>
<dbReference type="NCBIfam" id="TIGR00966">
    <property type="entry name" value="transloc_SecF"/>
    <property type="match status" value="1"/>
</dbReference>
<dbReference type="Pfam" id="PF07549">
    <property type="entry name" value="Sec_GG"/>
    <property type="match status" value="2"/>
</dbReference>
<evidence type="ECO:0000256" key="13">
    <source>
        <dbReference type="HAMAP-Rule" id="MF_01464"/>
    </source>
</evidence>
<evidence type="ECO:0000259" key="14">
    <source>
        <dbReference type="Pfam" id="PF02355"/>
    </source>
</evidence>
<feature type="transmembrane region" description="Helical" evidence="12">
    <location>
        <begin position="282"/>
        <end position="302"/>
    </location>
</feature>
<feature type="transmembrane region" description="Helical" evidence="12">
    <location>
        <begin position="678"/>
        <end position="696"/>
    </location>
</feature>
<dbReference type="NCBIfam" id="NF009581">
    <property type="entry name" value="PRK13024.1-1"/>
    <property type="match status" value="1"/>
</dbReference>
<evidence type="ECO:0000256" key="8">
    <source>
        <dbReference type="ARBA" id="ARBA00023136"/>
    </source>
</evidence>
<evidence type="ECO:0000256" key="2">
    <source>
        <dbReference type="ARBA" id="ARBA00022448"/>
    </source>
</evidence>
<evidence type="ECO:0000256" key="5">
    <source>
        <dbReference type="ARBA" id="ARBA00022927"/>
    </source>
</evidence>
<comment type="similarity">
    <text evidence="10">In the C-terminal section; belongs to the SecD/SecF family. SecF subfamily.</text>
</comment>
<evidence type="ECO:0000256" key="9">
    <source>
        <dbReference type="ARBA" id="ARBA00059018"/>
    </source>
</evidence>
<evidence type="ECO:0000256" key="10">
    <source>
        <dbReference type="ARBA" id="ARBA00060856"/>
    </source>
</evidence>
<comment type="similarity">
    <text evidence="13">Belongs to the SecD/SecF family. SecF subfamily.</text>
</comment>
<dbReference type="PATRIC" id="fig|1398.26.peg.1867"/>
<dbReference type="PANTHER" id="PTHR30081">
    <property type="entry name" value="PROTEIN-EXPORT MEMBRANE PROTEIN SEC"/>
    <property type="match status" value="1"/>
</dbReference>
<feature type="transmembrane region" description="Helical" evidence="12">
    <location>
        <begin position="308"/>
        <end position="332"/>
    </location>
</feature>
<dbReference type="GO" id="GO:0043952">
    <property type="term" value="P:protein transport by the Sec complex"/>
    <property type="evidence" value="ECO:0007669"/>
    <property type="project" value="UniProtKB-UniRule"/>
</dbReference>
<evidence type="ECO:0000256" key="12">
    <source>
        <dbReference type="HAMAP-Rule" id="MF_01463"/>
    </source>
</evidence>
<gene>
    <name evidence="12" type="primary">secD</name>
    <name evidence="13" type="synonym">secF</name>
    <name evidence="16" type="ORF">B4098_2573</name>
</gene>
<dbReference type="Pfam" id="PF02355">
    <property type="entry name" value="SecD_SecF_C"/>
    <property type="match status" value="2"/>
</dbReference>
<dbReference type="InterPro" id="IPR022813">
    <property type="entry name" value="SecD/SecF_arch_bac"/>
</dbReference>
<feature type="domain" description="Protein translocase subunit SecDF P1" evidence="15">
    <location>
        <begin position="65"/>
        <end position="121"/>
    </location>
</feature>
<keyword evidence="3 12" id="KW-1003">Cell membrane</keyword>
<evidence type="ECO:0000256" key="4">
    <source>
        <dbReference type="ARBA" id="ARBA00022692"/>
    </source>
</evidence>
<keyword evidence="4 12" id="KW-0812">Transmembrane</keyword>
<feature type="transmembrane region" description="Helical" evidence="12">
    <location>
        <begin position="622"/>
        <end position="643"/>
    </location>
</feature>
<dbReference type="PRINTS" id="PR01755">
    <property type="entry name" value="SECFTRNLCASE"/>
</dbReference>
<evidence type="ECO:0000256" key="7">
    <source>
        <dbReference type="ARBA" id="ARBA00023010"/>
    </source>
</evidence>
<dbReference type="Gene3D" id="3.30.70.3220">
    <property type="match status" value="1"/>
</dbReference>
<feature type="transmembrane region" description="Helical" evidence="12">
    <location>
        <begin position="386"/>
        <end position="409"/>
    </location>
</feature>
<feature type="transmembrane region" description="Helical" evidence="12">
    <location>
        <begin position="702"/>
        <end position="728"/>
    </location>
</feature>
<feature type="domain" description="Protein export membrane protein SecD/SecF C-terminal" evidence="14">
    <location>
        <begin position="552"/>
        <end position="730"/>
    </location>
</feature>
<dbReference type="GO" id="GO:0005886">
    <property type="term" value="C:plasma membrane"/>
    <property type="evidence" value="ECO:0007669"/>
    <property type="project" value="UniProtKB-SubCell"/>
</dbReference>
<dbReference type="InterPro" id="IPR005665">
    <property type="entry name" value="SecF_bac"/>
</dbReference>
<keyword evidence="8 12" id="KW-0472">Membrane</keyword>
<dbReference type="InterPro" id="IPR055344">
    <property type="entry name" value="SecD_SecF_C_bact"/>
</dbReference>
<dbReference type="FunFam" id="1.20.1640.10:FF:000024">
    <property type="entry name" value="Multifunctional fusion protein"/>
    <property type="match status" value="1"/>
</dbReference>
<dbReference type="EMBL" id="LQYG01000113">
    <property type="protein sequence ID" value="KYC59332.1"/>
    <property type="molecule type" value="Genomic_DNA"/>
</dbReference>
<accession>A0A150JQ17</accession>